<keyword evidence="1 2" id="KW-0732">Signal</keyword>
<dbReference type="EMBL" id="PXVD01000016">
    <property type="protein sequence ID" value="MDJ1371799.1"/>
    <property type="molecule type" value="Genomic_DNA"/>
</dbReference>
<dbReference type="NCBIfam" id="TIGR01254">
    <property type="entry name" value="sfuA"/>
    <property type="match status" value="1"/>
</dbReference>
<dbReference type="PANTHER" id="PTHR30006:SF2">
    <property type="entry name" value="ABC TRANSPORTER SUBSTRATE-BINDING PROTEIN"/>
    <property type="match status" value="1"/>
</dbReference>
<dbReference type="InterPro" id="IPR005948">
    <property type="entry name" value="ThiB-like"/>
</dbReference>
<accession>A0ABT7C9A6</accession>
<gene>
    <name evidence="3" type="ORF">C7K25_10545</name>
</gene>
<dbReference type="RefSeq" id="WP_026937139.1">
    <property type="nucleotide sequence ID" value="NZ_CP028426.1"/>
</dbReference>
<proteinExistence type="predicted"/>
<evidence type="ECO:0000256" key="1">
    <source>
        <dbReference type="ARBA" id="ARBA00022729"/>
    </source>
</evidence>
<protein>
    <submittedName>
        <fullName evidence="3">Thiamine ABC transporter substrate-binding protein</fullName>
    </submittedName>
</protein>
<dbReference type="SUPFAM" id="SSF53850">
    <property type="entry name" value="Periplasmic binding protein-like II"/>
    <property type="match status" value="1"/>
</dbReference>
<dbReference type="Gene3D" id="3.40.190.10">
    <property type="entry name" value="Periplasmic binding protein-like II"/>
    <property type="match status" value="2"/>
</dbReference>
<comment type="caution">
    <text evidence="3">The sequence shown here is derived from an EMBL/GenBank/DDBJ whole genome shotgun (WGS) entry which is preliminary data.</text>
</comment>
<dbReference type="PANTHER" id="PTHR30006">
    <property type="entry name" value="THIAMINE-BINDING PERIPLASMIC PROTEIN-RELATED"/>
    <property type="match status" value="1"/>
</dbReference>
<feature type="chain" id="PRO_5046626974" evidence="2">
    <location>
        <begin position="24"/>
        <end position="348"/>
    </location>
</feature>
<sequence length="348" mass="36620">MTRRINIVATIALAALALTGCSAADQAGGAASTEGAGGTVTILTHDSFVITDEQIASFEEQSGYTLQTTAPGDAGVVTNQLVLSGDSPTVDGVYGIENYSTQTLLDAGALASYESPDLPESAASLMIEDKLTPIDQGQVCINIDHAWFEENGVAEPTTLDDLTKPEYASLLVTMNPATSSPGLAFLVATITEKGDDWENYWQQLLDGGTKVVSGWSDAYFVDFSGAEGAGEYPLVLSYSSSPAEADGRTGVLETSCTPQVEYAGVVEGAANPAGAQAFIDFLLSDEFQSGVAENMYMYPVNSEVALPETWAQHATLVDAPIEPNLKDVAANRDAWIADWTTLFENNAG</sequence>
<dbReference type="PROSITE" id="PS51257">
    <property type="entry name" value="PROKAR_LIPOPROTEIN"/>
    <property type="match status" value="1"/>
</dbReference>
<keyword evidence="4" id="KW-1185">Reference proteome</keyword>
<dbReference type="Pfam" id="PF13343">
    <property type="entry name" value="SBP_bac_6"/>
    <property type="match status" value="1"/>
</dbReference>
<evidence type="ECO:0000313" key="4">
    <source>
        <dbReference type="Proteomes" id="UP001170379"/>
    </source>
</evidence>
<reference evidence="3" key="1">
    <citation type="submission" date="2018-03" db="EMBL/GenBank/DDBJ databases">
        <authorList>
            <person name="Nunes O.C."/>
            <person name="Lopes A.R."/>
            <person name="Froufe H."/>
            <person name="Munoz-Merida A."/>
            <person name="Barroso C."/>
            <person name="Egas C."/>
        </authorList>
    </citation>
    <scope>NUCLEOTIDE SEQUENCE</scope>
    <source>
        <strain evidence="3">ON4</strain>
    </source>
</reference>
<feature type="signal peptide" evidence="2">
    <location>
        <begin position="1"/>
        <end position="23"/>
    </location>
</feature>
<organism evidence="3 4">
    <name type="scientific">Gulosibacter molinativorax</name>
    <dbReference type="NCBI Taxonomy" id="256821"/>
    <lineage>
        <taxon>Bacteria</taxon>
        <taxon>Bacillati</taxon>
        <taxon>Actinomycetota</taxon>
        <taxon>Actinomycetes</taxon>
        <taxon>Micrococcales</taxon>
        <taxon>Microbacteriaceae</taxon>
        <taxon>Gulosibacter</taxon>
    </lineage>
</organism>
<reference evidence="3" key="2">
    <citation type="journal article" date="2022" name="Sci. Rep.">
        <title>In silico prediction of the enzymes involved in the degradation of the herbicide molinate by Gulosibacter molinativorax ON4T.</title>
        <authorList>
            <person name="Lopes A.R."/>
            <person name="Bunin E."/>
            <person name="Viana A.T."/>
            <person name="Froufe H."/>
            <person name="Munoz-Merida A."/>
            <person name="Pinho D."/>
            <person name="Figueiredo J."/>
            <person name="Barroso C."/>
            <person name="Vaz-Moreira I."/>
            <person name="Bellanger X."/>
            <person name="Egas C."/>
            <person name="Nunes O.C."/>
        </authorList>
    </citation>
    <scope>NUCLEOTIDE SEQUENCE</scope>
    <source>
        <strain evidence="3">ON4</strain>
    </source>
</reference>
<evidence type="ECO:0000256" key="2">
    <source>
        <dbReference type="SAM" id="SignalP"/>
    </source>
</evidence>
<name>A0ABT7C9A6_9MICO</name>
<evidence type="ECO:0000313" key="3">
    <source>
        <dbReference type="EMBL" id="MDJ1371799.1"/>
    </source>
</evidence>
<dbReference type="Proteomes" id="UP001170379">
    <property type="component" value="Unassembled WGS sequence"/>
</dbReference>